<protein>
    <submittedName>
        <fullName evidence="1">Uncharacterized protein</fullName>
    </submittedName>
</protein>
<name>A0A1R4HIP1_9GAMM</name>
<accession>A0A1R4HIP1</accession>
<organism evidence="1 2">
    <name type="scientific">Crenothrix polyspora</name>
    <dbReference type="NCBI Taxonomy" id="360316"/>
    <lineage>
        <taxon>Bacteria</taxon>
        <taxon>Pseudomonadati</taxon>
        <taxon>Pseudomonadota</taxon>
        <taxon>Gammaproteobacteria</taxon>
        <taxon>Methylococcales</taxon>
        <taxon>Crenotrichaceae</taxon>
        <taxon>Crenothrix</taxon>
    </lineage>
</organism>
<proteinExistence type="predicted"/>
<reference evidence="2" key="1">
    <citation type="submission" date="2017-02" db="EMBL/GenBank/DDBJ databases">
        <authorList>
            <person name="Daims H."/>
        </authorList>
    </citation>
    <scope>NUCLEOTIDE SEQUENCE [LARGE SCALE GENOMIC DNA]</scope>
</reference>
<sequence length="38" mass="4155">MVVSNYVNDLTFLNKTGVELFSLDGYLVDLSSVLAGIF</sequence>
<dbReference type="Proteomes" id="UP000195667">
    <property type="component" value="Unassembled WGS sequence"/>
</dbReference>
<evidence type="ECO:0000313" key="1">
    <source>
        <dbReference type="EMBL" id="SJM96106.1"/>
    </source>
</evidence>
<evidence type="ECO:0000313" key="2">
    <source>
        <dbReference type="Proteomes" id="UP000195667"/>
    </source>
</evidence>
<keyword evidence="2" id="KW-1185">Reference proteome</keyword>
<dbReference type="EMBL" id="FUKI01000165">
    <property type="protein sequence ID" value="SJM96106.1"/>
    <property type="molecule type" value="Genomic_DNA"/>
</dbReference>
<dbReference type="AlphaFoldDB" id="A0A1R4HIP1"/>
<gene>
    <name evidence="1" type="ORF">CRENPOLYSF1_850016</name>
</gene>